<evidence type="ECO:0000259" key="1">
    <source>
        <dbReference type="PROSITE" id="PS50801"/>
    </source>
</evidence>
<dbReference type="GO" id="GO:0043856">
    <property type="term" value="F:anti-sigma factor antagonist activity"/>
    <property type="evidence" value="ECO:0007669"/>
    <property type="project" value="TreeGrafter"/>
</dbReference>
<dbReference type="Gene3D" id="3.30.750.24">
    <property type="entry name" value="STAS domain"/>
    <property type="match status" value="1"/>
</dbReference>
<reference evidence="2" key="1">
    <citation type="journal article" date="2014" name="Int. J. Syst. Evol. Microbiol.">
        <title>Complete genome sequence of Corynebacterium casei LMG S-19264T (=DSM 44701T), isolated from a smear-ripened cheese.</title>
        <authorList>
            <consortium name="US DOE Joint Genome Institute (JGI-PGF)"/>
            <person name="Walter F."/>
            <person name="Albersmeier A."/>
            <person name="Kalinowski J."/>
            <person name="Ruckert C."/>
        </authorList>
    </citation>
    <scope>NUCLEOTIDE SEQUENCE</scope>
    <source>
        <strain evidence="2">JCM 4637</strain>
    </source>
</reference>
<dbReference type="InterPro" id="IPR058548">
    <property type="entry name" value="MlaB-like_STAS"/>
</dbReference>
<protein>
    <recommendedName>
        <fullName evidence="1">STAS domain-containing protein</fullName>
    </recommendedName>
</protein>
<dbReference type="PANTHER" id="PTHR33495:SF2">
    <property type="entry name" value="ANTI-SIGMA FACTOR ANTAGONIST TM_1081-RELATED"/>
    <property type="match status" value="1"/>
</dbReference>
<dbReference type="PANTHER" id="PTHR33495">
    <property type="entry name" value="ANTI-SIGMA FACTOR ANTAGONIST TM_1081-RELATED-RELATED"/>
    <property type="match status" value="1"/>
</dbReference>
<dbReference type="Pfam" id="PF13466">
    <property type="entry name" value="STAS_2"/>
    <property type="match status" value="1"/>
</dbReference>
<evidence type="ECO:0000313" key="3">
    <source>
        <dbReference type="Proteomes" id="UP000638353"/>
    </source>
</evidence>
<organism evidence="2 3">
    <name type="scientific">Streptomyces finlayi</name>
    <dbReference type="NCBI Taxonomy" id="67296"/>
    <lineage>
        <taxon>Bacteria</taxon>
        <taxon>Bacillati</taxon>
        <taxon>Actinomycetota</taxon>
        <taxon>Actinomycetes</taxon>
        <taxon>Kitasatosporales</taxon>
        <taxon>Streptomycetaceae</taxon>
        <taxon>Streptomyces</taxon>
    </lineage>
</organism>
<accession>A0A918X5D3</accession>
<dbReference type="CDD" id="cd07043">
    <property type="entry name" value="STAS_anti-anti-sigma_factors"/>
    <property type="match status" value="1"/>
</dbReference>
<dbReference type="InterPro" id="IPR002645">
    <property type="entry name" value="STAS_dom"/>
</dbReference>
<dbReference type="RefSeq" id="WP_189827950.1">
    <property type="nucleotide sequence ID" value="NZ_BMVC01000019.1"/>
</dbReference>
<dbReference type="Proteomes" id="UP000638353">
    <property type="component" value="Unassembled WGS sequence"/>
</dbReference>
<evidence type="ECO:0000313" key="2">
    <source>
        <dbReference type="EMBL" id="GHD13457.1"/>
    </source>
</evidence>
<dbReference type="AlphaFoldDB" id="A0A918X5D3"/>
<dbReference type="SUPFAM" id="SSF52091">
    <property type="entry name" value="SpoIIaa-like"/>
    <property type="match status" value="1"/>
</dbReference>
<feature type="domain" description="STAS" evidence="1">
    <location>
        <begin position="15"/>
        <end position="110"/>
    </location>
</feature>
<dbReference type="EMBL" id="BMVC01000019">
    <property type="protein sequence ID" value="GHD13457.1"/>
    <property type="molecule type" value="Genomic_DNA"/>
</dbReference>
<dbReference type="InterPro" id="IPR036513">
    <property type="entry name" value="STAS_dom_sf"/>
</dbReference>
<sequence length="111" mass="11822">MSSASESLGAQYAKNGIWVVSAQGDLDLRSLPPLRHALEGAAHEHEVVVLDAGAVTFTDSSALNLLLTAHRLTTLRIAAAPDQLRELLEITGTDQVLHLYPTLDEALNPTG</sequence>
<reference evidence="2" key="2">
    <citation type="submission" date="2020-09" db="EMBL/GenBank/DDBJ databases">
        <authorList>
            <person name="Sun Q."/>
            <person name="Ohkuma M."/>
        </authorList>
    </citation>
    <scope>NUCLEOTIDE SEQUENCE</scope>
    <source>
        <strain evidence="2">JCM 4637</strain>
    </source>
</reference>
<dbReference type="PROSITE" id="PS50801">
    <property type="entry name" value="STAS"/>
    <property type="match status" value="1"/>
</dbReference>
<gene>
    <name evidence="2" type="ORF">GCM10010334_71670</name>
</gene>
<comment type="caution">
    <text evidence="2">The sequence shown here is derived from an EMBL/GenBank/DDBJ whole genome shotgun (WGS) entry which is preliminary data.</text>
</comment>
<name>A0A918X5D3_9ACTN</name>
<proteinExistence type="predicted"/>